<gene>
    <name evidence="2" type="ORF">P7K49_033906</name>
</gene>
<evidence type="ECO:0000256" key="1">
    <source>
        <dbReference type="SAM" id="MobiDB-lite"/>
    </source>
</evidence>
<evidence type="ECO:0000313" key="3">
    <source>
        <dbReference type="Proteomes" id="UP001266305"/>
    </source>
</evidence>
<name>A0ABQ9TTP8_SAGOE</name>
<accession>A0ABQ9TTP8</accession>
<dbReference type="Proteomes" id="UP001266305">
    <property type="component" value="Unassembled WGS sequence"/>
</dbReference>
<proteinExistence type="predicted"/>
<protein>
    <submittedName>
        <fullName evidence="2">Uncharacterized protein</fullName>
    </submittedName>
</protein>
<dbReference type="EMBL" id="JASSZA010000019">
    <property type="protein sequence ID" value="KAK2087999.1"/>
    <property type="molecule type" value="Genomic_DNA"/>
</dbReference>
<feature type="region of interest" description="Disordered" evidence="1">
    <location>
        <begin position="62"/>
        <end position="96"/>
    </location>
</feature>
<organism evidence="2 3">
    <name type="scientific">Saguinus oedipus</name>
    <name type="common">Cotton-top tamarin</name>
    <name type="synonym">Oedipomidas oedipus</name>
    <dbReference type="NCBI Taxonomy" id="9490"/>
    <lineage>
        <taxon>Eukaryota</taxon>
        <taxon>Metazoa</taxon>
        <taxon>Chordata</taxon>
        <taxon>Craniata</taxon>
        <taxon>Vertebrata</taxon>
        <taxon>Euteleostomi</taxon>
        <taxon>Mammalia</taxon>
        <taxon>Eutheria</taxon>
        <taxon>Euarchontoglires</taxon>
        <taxon>Primates</taxon>
        <taxon>Haplorrhini</taxon>
        <taxon>Platyrrhini</taxon>
        <taxon>Cebidae</taxon>
        <taxon>Callitrichinae</taxon>
        <taxon>Saguinus</taxon>
    </lineage>
</organism>
<comment type="caution">
    <text evidence="2">The sequence shown here is derived from an EMBL/GenBank/DDBJ whole genome shotgun (WGS) entry which is preliminary data.</text>
</comment>
<evidence type="ECO:0000313" key="2">
    <source>
        <dbReference type="EMBL" id="KAK2087999.1"/>
    </source>
</evidence>
<feature type="compositionally biased region" description="Polar residues" evidence="1">
    <location>
        <begin position="80"/>
        <end position="95"/>
    </location>
</feature>
<reference evidence="2 3" key="1">
    <citation type="submission" date="2023-05" db="EMBL/GenBank/DDBJ databases">
        <title>B98-5 Cell Line De Novo Hybrid Assembly: An Optical Mapping Approach.</title>
        <authorList>
            <person name="Kananen K."/>
            <person name="Auerbach J.A."/>
            <person name="Kautto E."/>
            <person name="Blachly J.S."/>
        </authorList>
    </citation>
    <scope>NUCLEOTIDE SEQUENCE [LARGE SCALE GENOMIC DNA]</scope>
    <source>
        <strain evidence="2">B95-8</strain>
        <tissue evidence="2">Cell line</tissue>
    </source>
</reference>
<sequence>MQRHVLRTISGVGWIPCGQEPPLSSGSVFLTFAPVVTDYRAPSGATFLDSSDSCRVRNRPRCELSRARAGPQPSAELSGRGQSSGSPAVSRSWTMQGWGGEAVPALPARTECGASRAGPQLTAAARGLTHGTHQAIQFPEKPARILSEAPAKFIPKPP</sequence>
<keyword evidence="3" id="KW-1185">Reference proteome</keyword>